<dbReference type="InterPro" id="IPR001623">
    <property type="entry name" value="DnaJ_domain"/>
</dbReference>
<dbReference type="PROSITE" id="PS50076">
    <property type="entry name" value="DNAJ_2"/>
    <property type="match status" value="1"/>
</dbReference>
<dbReference type="PANTHER" id="PTHR45432:SF2">
    <property type="entry name" value="CHAPERONE PROTEIN DNAJ 11, CHLOROPLASTIC"/>
    <property type="match status" value="1"/>
</dbReference>
<reference evidence="2" key="1">
    <citation type="submission" date="2024-03" db="EMBL/GenBank/DDBJ databases">
        <title>WGS assembly of Saponaria officinalis var. Norfolk2.</title>
        <authorList>
            <person name="Jenkins J."/>
            <person name="Shu S."/>
            <person name="Grimwood J."/>
            <person name="Barry K."/>
            <person name="Goodstein D."/>
            <person name="Schmutz J."/>
            <person name="Leebens-Mack J."/>
            <person name="Osbourn A."/>
        </authorList>
    </citation>
    <scope>NUCLEOTIDE SEQUENCE [LARGE SCALE GENOMIC DNA]</scope>
    <source>
        <strain evidence="2">JIC</strain>
    </source>
</reference>
<dbReference type="PANTHER" id="PTHR45432">
    <property type="entry name" value="CHAPERONE PROTEIN DNAJ 11, CHLOROPLASTIC-LIKE"/>
    <property type="match status" value="1"/>
</dbReference>
<protein>
    <recommendedName>
        <fullName evidence="1">J domain-containing protein</fullName>
    </recommendedName>
</protein>
<dbReference type="CDD" id="cd06257">
    <property type="entry name" value="DnaJ"/>
    <property type="match status" value="1"/>
</dbReference>
<dbReference type="EMBL" id="JBDFQZ010000009">
    <property type="protein sequence ID" value="KAK9691530.1"/>
    <property type="molecule type" value="Genomic_DNA"/>
</dbReference>
<gene>
    <name evidence="2" type="ORF">RND81_09G202600</name>
</gene>
<name>A0AAW1IQA8_SAPOF</name>
<keyword evidence="3" id="KW-1185">Reference proteome</keyword>
<accession>A0AAW1IQA8</accession>
<comment type="caution">
    <text evidence="2">The sequence shown here is derived from an EMBL/GenBank/DDBJ whole genome shotgun (WGS) entry which is preliminary data.</text>
</comment>
<dbReference type="SMART" id="SM00271">
    <property type="entry name" value="DnaJ"/>
    <property type="match status" value="1"/>
</dbReference>
<evidence type="ECO:0000313" key="2">
    <source>
        <dbReference type="EMBL" id="KAK9691530.1"/>
    </source>
</evidence>
<dbReference type="PRINTS" id="PR00625">
    <property type="entry name" value="JDOMAIN"/>
</dbReference>
<feature type="domain" description="J" evidence="1">
    <location>
        <begin position="43"/>
        <end position="110"/>
    </location>
</feature>
<proteinExistence type="predicted"/>
<organism evidence="2 3">
    <name type="scientific">Saponaria officinalis</name>
    <name type="common">Common soapwort</name>
    <name type="synonym">Lychnis saponaria</name>
    <dbReference type="NCBI Taxonomy" id="3572"/>
    <lineage>
        <taxon>Eukaryota</taxon>
        <taxon>Viridiplantae</taxon>
        <taxon>Streptophyta</taxon>
        <taxon>Embryophyta</taxon>
        <taxon>Tracheophyta</taxon>
        <taxon>Spermatophyta</taxon>
        <taxon>Magnoliopsida</taxon>
        <taxon>eudicotyledons</taxon>
        <taxon>Gunneridae</taxon>
        <taxon>Pentapetalae</taxon>
        <taxon>Caryophyllales</taxon>
        <taxon>Caryophyllaceae</taxon>
        <taxon>Caryophylleae</taxon>
        <taxon>Saponaria</taxon>
    </lineage>
</organism>
<dbReference type="Gene3D" id="1.10.287.110">
    <property type="entry name" value="DnaJ domain"/>
    <property type="match status" value="1"/>
</dbReference>
<dbReference type="Proteomes" id="UP001443914">
    <property type="component" value="Unassembled WGS sequence"/>
</dbReference>
<dbReference type="InterPro" id="IPR036869">
    <property type="entry name" value="J_dom_sf"/>
</dbReference>
<dbReference type="SUPFAM" id="SSF46565">
    <property type="entry name" value="Chaperone J-domain"/>
    <property type="match status" value="1"/>
</dbReference>
<dbReference type="AlphaFoldDB" id="A0AAW1IQA8"/>
<evidence type="ECO:0000313" key="3">
    <source>
        <dbReference type="Proteomes" id="UP001443914"/>
    </source>
</evidence>
<dbReference type="Pfam" id="PF00226">
    <property type="entry name" value="DnaJ"/>
    <property type="match status" value="1"/>
</dbReference>
<evidence type="ECO:0000259" key="1">
    <source>
        <dbReference type="PROSITE" id="PS50076"/>
    </source>
</evidence>
<sequence length="142" mass="15856">MFHSLTFPSNFTSAATPAFRCRAAVATPPPKQAAPPRKRTPGSLYEVLRVKHNASKLEIKSAYRSLAKIYHPDVTPASSIETDECDFLQIHSAYETLSDPAARAVYDLSLGSSTRYNAAASFRGYSSGRRRPTRRWETDQCW</sequence>